<dbReference type="InterPro" id="IPR023575">
    <property type="entry name" value="Ribosomal_uS19_SF"/>
</dbReference>
<dbReference type="GO" id="GO:0006412">
    <property type="term" value="P:translation"/>
    <property type="evidence" value="ECO:0007669"/>
    <property type="project" value="UniProtKB-UniRule"/>
</dbReference>
<evidence type="ECO:0000256" key="1">
    <source>
        <dbReference type="ARBA" id="ARBA00003239"/>
    </source>
</evidence>
<protein>
    <recommendedName>
        <fullName evidence="5 6">Small ribosomal subunit protein uS19</fullName>
    </recommendedName>
</protein>
<sequence length="139" mass="15970">MTILARKIFKYHNYTIEELKEMSLDDIIKLLPSRQRRSLKRGFLPRQQAVLDKMRKLKGEETEGGRPTVVRTHCRDMIVLPEMVGTTFGIYNGKVFVEVTFTPEMIGCYFGEFAPTRQKVQHGDPGMGATRSSMFVPLK</sequence>
<evidence type="ECO:0000256" key="3">
    <source>
        <dbReference type="ARBA" id="ARBA00022980"/>
    </source>
</evidence>
<dbReference type="InterPro" id="IPR002222">
    <property type="entry name" value="Ribosomal_uS19"/>
</dbReference>
<dbReference type="FunFam" id="3.30.860.10:FF:000002">
    <property type="entry name" value="40S ribosomal protein S15"/>
    <property type="match status" value="1"/>
</dbReference>
<keyword evidence="3 6" id="KW-0689">Ribosomal protein</keyword>
<dbReference type="PANTHER" id="PTHR11880">
    <property type="entry name" value="RIBOSOMAL PROTEIN S19P FAMILY MEMBER"/>
    <property type="match status" value="1"/>
</dbReference>
<dbReference type="HAMAP" id="MF_00531">
    <property type="entry name" value="Ribosomal_uS19"/>
    <property type="match status" value="1"/>
</dbReference>
<dbReference type="Pfam" id="PF00203">
    <property type="entry name" value="Ribosomal_S19"/>
    <property type="match status" value="1"/>
</dbReference>
<keyword evidence="10" id="KW-1185">Reference proteome</keyword>
<comment type="function">
    <text evidence="1 6">Protein S19 forms a complex with S13 that binds strongly to the 16S ribosomal RNA.</text>
</comment>
<evidence type="ECO:0000256" key="4">
    <source>
        <dbReference type="ARBA" id="ARBA00023274"/>
    </source>
</evidence>
<dbReference type="GO" id="GO:0022627">
    <property type="term" value="C:cytosolic small ribosomal subunit"/>
    <property type="evidence" value="ECO:0007669"/>
    <property type="project" value="UniProtKB-UniRule"/>
</dbReference>
<gene>
    <name evidence="9" type="primary">rpsS</name>
    <name evidence="6" type="synonym">rps19p</name>
    <name evidence="9" type="ORF">MBCUR_14720</name>
</gene>
<keyword evidence="4 6" id="KW-0687">Ribonucleoprotein</keyword>
<dbReference type="EMBL" id="LWMV01000191">
    <property type="protein sequence ID" value="KZX11200.1"/>
    <property type="molecule type" value="Genomic_DNA"/>
</dbReference>
<dbReference type="Proteomes" id="UP000077245">
    <property type="component" value="Unassembled WGS sequence"/>
</dbReference>
<reference evidence="9 10" key="1">
    <citation type="submission" date="2016-04" db="EMBL/GenBank/DDBJ databases">
        <title>Genome sequence of Methanobrevibacter curvatus DSM 11111.</title>
        <authorList>
            <person name="Poehlein A."/>
            <person name="Seedorf H."/>
            <person name="Daniel R."/>
        </authorList>
    </citation>
    <scope>NUCLEOTIDE SEQUENCE [LARGE SCALE GENOMIC DNA]</scope>
    <source>
        <strain evidence="9 10">DSM 11111</strain>
    </source>
</reference>
<dbReference type="GO" id="GO:0019843">
    <property type="term" value="F:rRNA binding"/>
    <property type="evidence" value="ECO:0007669"/>
    <property type="project" value="UniProtKB-UniRule"/>
</dbReference>
<organism evidence="9 10">
    <name type="scientific">Methanobrevibacter curvatus</name>
    <dbReference type="NCBI Taxonomy" id="49547"/>
    <lineage>
        <taxon>Archaea</taxon>
        <taxon>Methanobacteriati</taxon>
        <taxon>Methanobacteriota</taxon>
        <taxon>Methanomada group</taxon>
        <taxon>Methanobacteria</taxon>
        <taxon>Methanobacteriales</taxon>
        <taxon>Methanobacteriaceae</taxon>
        <taxon>Methanobrevibacter</taxon>
    </lineage>
</organism>
<evidence type="ECO:0000256" key="7">
    <source>
        <dbReference type="RuleBase" id="RU003485"/>
    </source>
</evidence>
<dbReference type="SUPFAM" id="SSF54570">
    <property type="entry name" value="Ribosomal protein S19"/>
    <property type="match status" value="1"/>
</dbReference>
<comment type="similarity">
    <text evidence="2 6 7">Belongs to the universal ribosomal protein uS19 family.</text>
</comment>
<dbReference type="InterPro" id="IPR005713">
    <property type="entry name" value="Ribosomal_uS19_euk/arc"/>
</dbReference>
<dbReference type="Gene3D" id="3.30.860.10">
    <property type="entry name" value="30s Ribosomal Protein S19, Chain A"/>
    <property type="match status" value="1"/>
</dbReference>
<dbReference type="GO" id="GO:0003735">
    <property type="term" value="F:structural constituent of ribosome"/>
    <property type="evidence" value="ECO:0007669"/>
    <property type="project" value="UniProtKB-UniRule"/>
</dbReference>
<dbReference type="NCBIfam" id="NF003121">
    <property type="entry name" value="PRK04038.1"/>
    <property type="match status" value="1"/>
</dbReference>
<keyword evidence="6" id="KW-0699">rRNA-binding</keyword>
<evidence type="ECO:0000256" key="2">
    <source>
        <dbReference type="ARBA" id="ARBA00007345"/>
    </source>
</evidence>
<name>A0A162FK40_9EURY</name>
<evidence type="ECO:0000256" key="6">
    <source>
        <dbReference type="HAMAP-Rule" id="MF_00531"/>
    </source>
</evidence>
<dbReference type="NCBIfam" id="TIGR01025">
    <property type="entry name" value="uS19_arch"/>
    <property type="match status" value="1"/>
</dbReference>
<dbReference type="GO" id="GO:0000028">
    <property type="term" value="P:ribosomal small subunit assembly"/>
    <property type="evidence" value="ECO:0007669"/>
    <property type="project" value="TreeGrafter"/>
</dbReference>
<dbReference type="PRINTS" id="PR00975">
    <property type="entry name" value="RIBOSOMALS19"/>
</dbReference>
<proteinExistence type="inferred from homology"/>
<accession>A0A162FK40</accession>
<dbReference type="PATRIC" id="fig|49547.3.peg.1573"/>
<keyword evidence="6" id="KW-0694">RNA-binding</keyword>
<evidence type="ECO:0000313" key="9">
    <source>
        <dbReference type="EMBL" id="KZX11200.1"/>
    </source>
</evidence>
<dbReference type="PANTHER" id="PTHR11880:SF2">
    <property type="entry name" value="SMALL RIBOSOMAL SUBUNIT PROTEIN US19"/>
    <property type="match status" value="1"/>
</dbReference>
<dbReference type="STRING" id="49547.MBCUR_14720"/>
<evidence type="ECO:0000256" key="8">
    <source>
        <dbReference type="SAM" id="MobiDB-lite"/>
    </source>
</evidence>
<comment type="caution">
    <text evidence="9">The sequence shown here is derived from an EMBL/GenBank/DDBJ whole genome shotgun (WGS) entry which is preliminary data.</text>
</comment>
<evidence type="ECO:0000256" key="5">
    <source>
        <dbReference type="ARBA" id="ARBA00035163"/>
    </source>
</evidence>
<feature type="region of interest" description="Disordered" evidence="8">
    <location>
        <begin position="120"/>
        <end position="139"/>
    </location>
</feature>
<evidence type="ECO:0000313" key="10">
    <source>
        <dbReference type="Proteomes" id="UP000077245"/>
    </source>
</evidence>
<dbReference type="AlphaFoldDB" id="A0A162FK40"/>